<evidence type="ECO:0000256" key="5">
    <source>
        <dbReference type="ARBA" id="ARBA00022801"/>
    </source>
</evidence>
<keyword evidence="6" id="KW-0720">Serine protease</keyword>
<evidence type="ECO:0000256" key="6">
    <source>
        <dbReference type="ARBA" id="ARBA00022825"/>
    </source>
</evidence>
<keyword evidence="5" id="KW-0378">Hydrolase</keyword>
<dbReference type="Pfam" id="PF00326">
    <property type="entry name" value="Peptidase_S9"/>
    <property type="match status" value="1"/>
</dbReference>
<dbReference type="InterPro" id="IPR050278">
    <property type="entry name" value="Serine_Prot_S9B/DPPIV"/>
</dbReference>
<proteinExistence type="predicted"/>
<evidence type="ECO:0000256" key="1">
    <source>
        <dbReference type="ARBA" id="ARBA00004606"/>
    </source>
</evidence>
<evidence type="ECO:0000256" key="4">
    <source>
        <dbReference type="ARBA" id="ARBA00022692"/>
    </source>
</evidence>
<dbReference type="InterPro" id="IPR029058">
    <property type="entry name" value="AB_hydrolase_fold"/>
</dbReference>
<dbReference type="Proteomes" id="UP000694843">
    <property type="component" value="Unplaced"/>
</dbReference>
<organism evidence="15 16">
    <name type="scientific">Hyalella azteca</name>
    <name type="common">Amphipod</name>
    <dbReference type="NCBI Taxonomy" id="294128"/>
    <lineage>
        <taxon>Eukaryota</taxon>
        <taxon>Metazoa</taxon>
        <taxon>Ecdysozoa</taxon>
        <taxon>Arthropoda</taxon>
        <taxon>Crustacea</taxon>
        <taxon>Multicrustacea</taxon>
        <taxon>Malacostraca</taxon>
        <taxon>Eumalacostraca</taxon>
        <taxon>Peracarida</taxon>
        <taxon>Amphipoda</taxon>
        <taxon>Senticaudata</taxon>
        <taxon>Talitrida</taxon>
        <taxon>Talitroidea</taxon>
        <taxon>Hyalellidae</taxon>
        <taxon>Hyalella</taxon>
    </lineage>
</organism>
<gene>
    <name evidence="16" type="primary">LOC108671664</name>
</gene>
<keyword evidence="15" id="KW-1185">Reference proteome</keyword>
<dbReference type="InterPro" id="IPR001375">
    <property type="entry name" value="Peptidase_S9_cat"/>
</dbReference>
<evidence type="ECO:0000256" key="12">
    <source>
        <dbReference type="SAM" id="Phobius"/>
    </source>
</evidence>
<evidence type="ECO:0000256" key="10">
    <source>
        <dbReference type="ARBA" id="ARBA00023180"/>
    </source>
</evidence>
<accession>A0A979FH49</accession>
<dbReference type="AlphaFoldDB" id="A0A979FH49"/>
<evidence type="ECO:0000256" key="2">
    <source>
        <dbReference type="ARBA" id="ARBA00022438"/>
    </source>
</evidence>
<dbReference type="Pfam" id="PF00930">
    <property type="entry name" value="DPPIV_N"/>
    <property type="match status" value="1"/>
</dbReference>
<evidence type="ECO:0000256" key="9">
    <source>
        <dbReference type="ARBA" id="ARBA00023136"/>
    </source>
</evidence>
<dbReference type="GO" id="GO:0008236">
    <property type="term" value="F:serine-type peptidase activity"/>
    <property type="evidence" value="ECO:0007669"/>
    <property type="project" value="UniProtKB-KW"/>
</dbReference>
<evidence type="ECO:0000313" key="15">
    <source>
        <dbReference type="Proteomes" id="UP000694843"/>
    </source>
</evidence>
<evidence type="ECO:0000313" key="16">
    <source>
        <dbReference type="RefSeq" id="XP_047736269.1"/>
    </source>
</evidence>
<dbReference type="KEGG" id="hazt:108671664"/>
<dbReference type="GO" id="GO:0006508">
    <property type="term" value="P:proteolysis"/>
    <property type="evidence" value="ECO:0007669"/>
    <property type="project" value="UniProtKB-KW"/>
</dbReference>
<keyword evidence="7" id="KW-0735">Signal-anchor</keyword>
<feature type="domain" description="Peptidase S9 prolyl oligopeptidase catalytic" evidence="13">
    <location>
        <begin position="623"/>
        <end position="728"/>
    </location>
</feature>
<dbReference type="GO" id="GO:0005886">
    <property type="term" value="C:plasma membrane"/>
    <property type="evidence" value="ECO:0007669"/>
    <property type="project" value="TreeGrafter"/>
</dbReference>
<sequence length="732" mass="82791">MEESSNELVASTPDQRNWRGVLIALVVIGLVIGLIVCSVILLSPPDRGPNFTGDRFTLQDIVSNKFRAPQFEAHWITPSDVAYRDEDNGVSVLDVNNFTVTKLISHLTFRRLTVHEFRVSPDKKYVLLRHDGYKSYNHIHLAKYTAMESGTEHVESISPSPLDDTHPPLQHVTWVGPTTSLLLVYKNNLYFKSSPTSPVVIRLTSSGDDSPEGPVYNGITDYLYFKYVFKSRSALWVNSEGSMLCYAQFNDSSVSSVPILSYRGEDMSLLQLKYPLHFLLLQLKYPLVDATNPKVTLFVVELRRGNASNPPESVELKPPARIHAHDHYLTDVKWVDLSTVSVVWRNRQQNVSVTSICSPPMWYCEELTVEESDAQRWVVGRAAPVFGINVSHYVTLSPLFDAEMGSFPHIHQGGRNSKHKTPLTHGPYTVFRVLAWDVHRHFHKTPLTHGPYTVFRVLAWDVHRHFVYYEANDLDAPSERHLWRVTDMQAAVPRMQECLTCPLTNTSTRSCRHYTPVFHRSNIELVMLYCEGPSVPHTLLYSLLDEEVIYTIQNNSHLLNLSNSMAWPQIRDFRIRLDNGFTATVRMTIPPEIVEEKSVLGHTTIVRVTGVTGEQTVNHKWGASLDTYFVSNRSWVVLQMDVRGAGGQELAEYYQPAWSLGTAEAHDYTALIKYLGETLDLVDADRVGAWGWGAHEGYNTLRLLQEDGDGLLKCVAAIGPVTDWASYVDAIV</sequence>
<dbReference type="InterPro" id="IPR002469">
    <property type="entry name" value="Peptidase_S9B_N"/>
</dbReference>
<dbReference type="Gene3D" id="2.140.10.30">
    <property type="entry name" value="Dipeptidylpeptidase IV, N-terminal domain"/>
    <property type="match status" value="2"/>
</dbReference>
<evidence type="ECO:0000256" key="7">
    <source>
        <dbReference type="ARBA" id="ARBA00022968"/>
    </source>
</evidence>
<dbReference type="GO" id="GO:0012505">
    <property type="term" value="C:endomembrane system"/>
    <property type="evidence" value="ECO:0007669"/>
    <property type="project" value="UniProtKB-SubCell"/>
</dbReference>
<feature type="domain" description="Dipeptidylpeptidase IV N-terminal" evidence="14">
    <location>
        <begin position="120"/>
        <end position="536"/>
    </location>
</feature>
<dbReference type="GeneID" id="108671664"/>
<dbReference type="OMA" id="VLAWDVH"/>
<dbReference type="PANTHER" id="PTHR11731">
    <property type="entry name" value="PROTEASE FAMILY S9B,C DIPEPTIDYL-PEPTIDASE IV-RELATED"/>
    <property type="match status" value="1"/>
</dbReference>
<evidence type="ECO:0000259" key="14">
    <source>
        <dbReference type="Pfam" id="PF00930"/>
    </source>
</evidence>
<evidence type="ECO:0000256" key="11">
    <source>
        <dbReference type="ARBA" id="ARBA00037847"/>
    </source>
</evidence>
<dbReference type="SUPFAM" id="SSF82171">
    <property type="entry name" value="DPP6 N-terminal domain-like"/>
    <property type="match status" value="1"/>
</dbReference>
<dbReference type="OrthoDB" id="16520at2759"/>
<comment type="subcellular location">
    <subcellularLocation>
        <location evidence="11">Endomembrane system</location>
        <topology evidence="11">Single-pass membrane protein</topology>
    </subcellularLocation>
    <subcellularLocation>
        <location evidence="1">Membrane</location>
        <topology evidence="1">Single-pass type II membrane protein</topology>
    </subcellularLocation>
</comment>
<protein>
    <submittedName>
        <fullName evidence="16">Dipeptidyl aminopeptidase-like protein 6</fullName>
    </submittedName>
</protein>
<name>A0A979FH49_HYAAZ</name>
<keyword evidence="8 12" id="KW-1133">Transmembrane helix</keyword>
<dbReference type="GO" id="GO:0004177">
    <property type="term" value="F:aminopeptidase activity"/>
    <property type="evidence" value="ECO:0007669"/>
    <property type="project" value="UniProtKB-KW"/>
</dbReference>
<evidence type="ECO:0000256" key="3">
    <source>
        <dbReference type="ARBA" id="ARBA00022670"/>
    </source>
</evidence>
<dbReference type="RefSeq" id="XP_047736269.1">
    <property type="nucleotide sequence ID" value="XM_047880313.1"/>
</dbReference>
<dbReference type="PANTHER" id="PTHR11731:SF200">
    <property type="entry name" value="DIPEPTIDYL PEPTIDASE 10, ISOFORM B"/>
    <property type="match status" value="1"/>
</dbReference>
<dbReference type="GO" id="GO:0008239">
    <property type="term" value="F:dipeptidyl-peptidase activity"/>
    <property type="evidence" value="ECO:0007669"/>
    <property type="project" value="TreeGrafter"/>
</dbReference>
<feature type="transmembrane region" description="Helical" evidence="12">
    <location>
        <begin position="21"/>
        <end position="42"/>
    </location>
</feature>
<reference evidence="16" key="1">
    <citation type="submission" date="2025-08" db="UniProtKB">
        <authorList>
            <consortium name="RefSeq"/>
        </authorList>
    </citation>
    <scope>IDENTIFICATION</scope>
    <source>
        <tissue evidence="16">Whole organism</tissue>
    </source>
</reference>
<evidence type="ECO:0000256" key="8">
    <source>
        <dbReference type="ARBA" id="ARBA00022989"/>
    </source>
</evidence>
<keyword evidence="4 12" id="KW-0812">Transmembrane</keyword>
<dbReference type="Gene3D" id="3.40.50.1820">
    <property type="entry name" value="alpha/beta hydrolase"/>
    <property type="match status" value="1"/>
</dbReference>
<evidence type="ECO:0000259" key="13">
    <source>
        <dbReference type="Pfam" id="PF00326"/>
    </source>
</evidence>
<keyword evidence="10" id="KW-0325">Glycoprotein</keyword>
<keyword evidence="9 12" id="KW-0472">Membrane</keyword>
<keyword evidence="2" id="KW-0031">Aminopeptidase</keyword>
<dbReference type="SUPFAM" id="SSF53474">
    <property type="entry name" value="alpha/beta-Hydrolases"/>
    <property type="match status" value="1"/>
</dbReference>
<keyword evidence="3" id="KW-0645">Protease</keyword>